<proteinExistence type="predicted"/>
<comment type="caution">
    <text evidence="1">The sequence shown here is derived from an EMBL/GenBank/DDBJ whole genome shotgun (WGS) entry which is preliminary data.</text>
</comment>
<evidence type="ECO:0000313" key="4">
    <source>
        <dbReference type="Proteomes" id="UP000297014"/>
    </source>
</evidence>
<dbReference type="EMBL" id="ALPT02000018">
    <property type="protein sequence ID" value="KGA97945.1"/>
    <property type="molecule type" value="Genomic_DNA"/>
</dbReference>
<dbReference type="AlphaFoldDB" id="A0A094XGN8"/>
<evidence type="ECO:0000313" key="2">
    <source>
        <dbReference type="EMBL" id="THG92349.1"/>
    </source>
</evidence>
<organism evidence="1 3">
    <name type="scientific">Alkalihalobacillus alcalophilus ATCC 27647 = CGMCC 1.3604</name>
    <dbReference type="NCBI Taxonomy" id="1218173"/>
    <lineage>
        <taxon>Bacteria</taxon>
        <taxon>Bacillati</taxon>
        <taxon>Bacillota</taxon>
        <taxon>Bacilli</taxon>
        <taxon>Bacillales</taxon>
        <taxon>Bacillaceae</taxon>
        <taxon>Alkalihalobacillus</taxon>
    </lineage>
</organism>
<evidence type="ECO:0000313" key="1">
    <source>
        <dbReference type="EMBL" id="KGA97945.1"/>
    </source>
</evidence>
<dbReference type="RefSeq" id="WP_003322316.1">
    <property type="nucleotide sequence ID" value="NZ_JALP01000004.1"/>
</dbReference>
<gene>
    <name evidence="2" type="ORF">AJ85_12990</name>
    <name evidence="1" type="ORF">BALCAV_0207220</name>
</gene>
<evidence type="ECO:0000313" key="3">
    <source>
        <dbReference type="Proteomes" id="UP000002754"/>
    </source>
</evidence>
<keyword evidence="3" id="KW-1185">Reference proteome</keyword>
<protein>
    <recommendedName>
        <fullName evidence="5">Lipoprotein</fullName>
    </recommendedName>
</protein>
<dbReference type="EMBL" id="JALP01000004">
    <property type="protein sequence ID" value="THG92349.1"/>
    <property type="molecule type" value="Genomic_DNA"/>
</dbReference>
<sequence length="60" mass="6641">MKKSVMLSIGGLALFGFITACSDRDDEISTNEGEYIGSRLKKTSLQSKMRTITSICNKKH</sequence>
<dbReference type="OrthoDB" id="2900645at2"/>
<dbReference type="PROSITE" id="PS51257">
    <property type="entry name" value="PROKAR_LIPOPROTEIN"/>
    <property type="match status" value="1"/>
</dbReference>
<name>A0A094XGN8_ALKAL</name>
<dbReference type="eggNOG" id="ENOG50308ZR">
    <property type="taxonomic scope" value="Bacteria"/>
</dbReference>
<dbReference type="Proteomes" id="UP000002754">
    <property type="component" value="Unassembled WGS sequence"/>
</dbReference>
<evidence type="ECO:0008006" key="5">
    <source>
        <dbReference type="Google" id="ProtNLM"/>
    </source>
</evidence>
<reference evidence="1 3" key="1">
    <citation type="journal article" date="2014" name="Genome Announc.">
        <title>Draft Genome Sequence of Bacillus alcalophilus AV1934, a Classic Alkaliphile Isolated from Human Feces in 1934.</title>
        <authorList>
            <person name="Attie O."/>
            <person name="Jayaprakash A."/>
            <person name="Shah H."/>
            <person name="Paulsen I.T."/>
            <person name="Morino M."/>
            <person name="Takahashi Y."/>
            <person name="Narumi I."/>
            <person name="Sachidanandam R."/>
            <person name="Satoh K."/>
            <person name="Ito M."/>
            <person name="Krulwich T.A."/>
        </authorList>
    </citation>
    <scope>NUCLEOTIDE SEQUENCE [LARGE SCALE GENOMIC DNA]</scope>
    <source>
        <strain evidence="1 3">AV1934</strain>
    </source>
</reference>
<accession>A0A094XGN8</accession>
<reference evidence="2 4" key="2">
    <citation type="submission" date="2014-01" db="EMBL/GenBank/DDBJ databases">
        <title>Draft genome sequencing of Bacillus alcalophilus CGMCC 1.3604.</title>
        <authorList>
            <person name="Yang J."/>
            <person name="Diao L."/>
            <person name="Yang S."/>
        </authorList>
    </citation>
    <scope>NUCLEOTIDE SEQUENCE [LARGE SCALE GENOMIC DNA]</scope>
    <source>
        <strain evidence="2 4">CGMCC 1.3604</strain>
    </source>
</reference>
<dbReference type="Proteomes" id="UP000297014">
    <property type="component" value="Unassembled WGS sequence"/>
</dbReference>